<evidence type="ECO:0000313" key="10">
    <source>
        <dbReference type="Proteomes" id="UP000483379"/>
    </source>
</evidence>
<dbReference type="GO" id="GO:0032259">
    <property type="term" value="P:methylation"/>
    <property type="evidence" value="ECO:0007669"/>
    <property type="project" value="UniProtKB-KW"/>
</dbReference>
<dbReference type="EMBL" id="JAAIJQ010000060">
    <property type="protein sequence ID" value="NEV63749.1"/>
    <property type="molecule type" value="Genomic_DNA"/>
</dbReference>
<reference evidence="9 10" key="1">
    <citation type="submission" date="2020-02" db="EMBL/GenBank/DDBJ databases">
        <title>Genome sequences of Thiorhodococcus mannitoliphagus and Thiorhodococcus minor, purple sulfur photosynthetic bacteria in the gammaproteobacterial family, Chromatiaceae.</title>
        <authorList>
            <person name="Aviles F.A."/>
            <person name="Meyer T.E."/>
            <person name="Kyndt J.A."/>
        </authorList>
    </citation>
    <scope>NUCLEOTIDE SEQUENCE [LARGE SCALE GENOMIC DNA]</scope>
    <source>
        <strain evidence="9 10">DSM 11518</strain>
    </source>
</reference>
<dbReference type="Gene3D" id="3.40.50.150">
    <property type="entry name" value="Vaccinia Virus protein VP39"/>
    <property type="match status" value="1"/>
</dbReference>
<proteinExistence type="inferred from homology"/>
<keyword evidence="4" id="KW-0680">Restriction system</keyword>
<evidence type="ECO:0000256" key="3">
    <source>
        <dbReference type="ARBA" id="ARBA00022691"/>
    </source>
</evidence>
<evidence type="ECO:0000256" key="6">
    <source>
        <dbReference type="PROSITE-ProRule" id="PRU01016"/>
    </source>
</evidence>
<comment type="similarity">
    <text evidence="6 7">Belongs to the class I-like SAM-binding methyltransferase superfamily. C5-methyltransferase family.</text>
</comment>
<gene>
    <name evidence="9" type="ORF">G3446_17945</name>
</gene>
<evidence type="ECO:0000256" key="2">
    <source>
        <dbReference type="ARBA" id="ARBA00022679"/>
    </source>
</evidence>
<evidence type="ECO:0000256" key="4">
    <source>
        <dbReference type="ARBA" id="ARBA00022747"/>
    </source>
</evidence>
<evidence type="ECO:0000256" key="5">
    <source>
        <dbReference type="ARBA" id="ARBA00047422"/>
    </source>
</evidence>
<name>A0A6M0K2Y1_9GAMM</name>
<dbReference type="Pfam" id="PF00145">
    <property type="entry name" value="DNA_methylase"/>
    <property type="match status" value="1"/>
</dbReference>
<sequence>MEFFASTTKPLLIDLFAGCGGFSLGAHRAGFHVTTAFDNDPILSSSFEFNFPSTRHELRDVSGLRGDDLRTVAGGSVDGIFGGPPCQGFSDIGRRDRSDPRRRLLAHFYRLVAETGPTFFVMENVRGLAYRNARDELEGALTYVRDDYALFGPTILDAADFGAATARPRLFVVGVRKDRGDAILPEDIEAAKRPAATVRDAIGDLEGVIEVGERDGFDVWRIPDLAPTSDYARRLRAPDRLFTSHRTTAHAPNVVERFARVEPGGKDEVGRHPRLRWDGQCPTLRAGTGSDRGSYQSVRPIHPDYPRVITVREAARLQGFPDSHLFHPTVWHSFRMIGNSVSPIISEALFRVIAEKLYGERVPTAAFV</sequence>
<dbReference type="PANTHER" id="PTHR10629">
    <property type="entry name" value="CYTOSINE-SPECIFIC METHYLTRANSFERASE"/>
    <property type="match status" value="1"/>
</dbReference>
<dbReference type="NCBIfam" id="TIGR00675">
    <property type="entry name" value="dcm"/>
    <property type="match status" value="1"/>
</dbReference>
<dbReference type="Proteomes" id="UP000483379">
    <property type="component" value="Unassembled WGS sequence"/>
</dbReference>
<dbReference type="PROSITE" id="PS51679">
    <property type="entry name" value="SAM_MT_C5"/>
    <property type="match status" value="1"/>
</dbReference>
<protein>
    <recommendedName>
        <fullName evidence="8">Cytosine-specific methyltransferase</fullName>
        <ecNumber evidence="8">2.1.1.37</ecNumber>
    </recommendedName>
</protein>
<evidence type="ECO:0000256" key="8">
    <source>
        <dbReference type="RuleBase" id="RU000417"/>
    </source>
</evidence>
<dbReference type="PANTHER" id="PTHR10629:SF52">
    <property type="entry name" value="DNA (CYTOSINE-5)-METHYLTRANSFERASE 1"/>
    <property type="match status" value="1"/>
</dbReference>
<dbReference type="InterPro" id="IPR029063">
    <property type="entry name" value="SAM-dependent_MTases_sf"/>
</dbReference>
<dbReference type="InterPro" id="IPR050390">
    <property type="entry name" value="C5-Methyltransferase"/>
</dbReference>
<evidence type="ECO:0000256" key="1">
    <source>
        <dbReference type="ARBA" id="ARBA00022603"/>
    </source>
</evidence>
<dbReference type="GO" id="GO:0003886">
    <property type="term" value="F:DNA (cytosine-5-)-methyltransferase activity"/>
    <property type="evidence" value="ECO:0007669"/>
    <property type="project" value="UniProtKB-EC"/>
</dbReference>
<dbReference type="GO" id="GO:0009307">
    <property type="term" value="P:DNA restriction-modification system"/>
    <property type="evidence" value="ECO:0007669"/>
    <property type="project" value="UniProtKB-KW"/>
</dbReference>
<dbReference type="EC" id="2.1.1.37" evidence="8"/>
<keyword evidence="3 6" id="KW-0949">S-adenosyl-L-methionine</keyword>
<organism evidence="9 10">
    <name type="scientific">Thiorhodococcus minor</name>
    <dbReference type="NCBI Taxonomy" id="57489"/>
    <lineage>
        <taxon>Bacteria</taxon>
        <taxon>Pseudomonadati</taxon>
        <taxon>Pseudomonadota</taxon>
        <taxon>Gammaproteobacteria</taxon>
        <taxon>Chromatiales</taxon>
        <taxon>Chromatiaceae</taxon>
        <taxon>Thiorhodococcus</taxon>
    </lineage>
</organism>
<dbReference type="InterPro" id="IPR018117">
    <property type="entry name" value="C5_DNA_meth_AS"/>
</dbReference>
<dbReference type="SUPFAM" id="SSF53335">
    <property type="entry name" value="S-adenosyl-L-methionine-dependent methyltransferases"/>
    <property type="match status" value="1"/>
</dbReference>
<comment type="catalytic activity">
    <reaction evidence="5 8">
        <text>a 2'-deoxycytidine in DNA + S-adenosyl-L-methionine = a 5-methyl-2'-deoxycytidine in DNA + S-adenosyl-L-homocysteine + H(+)</text>
        <dbReference type="Rhea" id="RHEA:13681"/>
        <dbReference type="Rhea" id="RHEA-COMP:11369"/>
        <dbReference type="Rhea" id="RHEA-COMP:11370"/>
        <dbReference type="ChEBI" id="CHEBI:15378"/>
        <dbReference type="ChEBI" id="CHEBI:57856"/>
        <dbReference type="ChEBI" id="CHEBI:59789"/>
        <dbReference type="ChEBI" id="CHEBI:85452"/>
        <dbReference type="ChEBI" id="CHEBI:85454"/>
        <dbReference type="EC" id="2.1.1.37"/>
    </reaction>
</comment>
<dbReference type="PRINTS" id="PR00105">
    <property type="entry name" value="C5METTRFRASE"/>
</dbReference>
<keyword evidence="2 6" id="KW-0808">Transferase</keyword>
<evidence type="ECO:0000313" key="9">
    <source>
        <dbReference type="EMBL" id="NEV63749.1"/>
    </source>
</evidence>
<dbReference type="InterPro" id="IPR001525">
    <property type="entry name" value="C5_MeTfrase"/>
</dbReference>
<dbReference type="PROSITE" id="PS00094">
    <property type="entry name" value="C5_MTASE_1"/>
    <property type="match status" value="1"/>
</dbReference>
<feature type="active site" evidence="6">
    <location>
        <position position="86"/>
    </location>
</feature>
<keyword evidence="10" id="KW-1185">Reference proteome</keyword>
<dbReference type="RefSeq" id="WP_164454211.1">
    <property type="nucleotide sequence ID" value="NZ_JAAIJQ010000060.1"/>
</dbReference>
<accession>A0A6M0K2Y1</accession>
<comment type="caution">
    <text evidence="9">The sequence shown here is derived from an EMBL/GenBank/DDBJ whole genome shotgun (WGS) entry which is preliminary data.</text>
</comment>
<dbReference type="Gene3D" id="3.90.120.10">
    <property type="entry name" value="DNA Methylase, subunit A, domain 2"/>
    <property type="match status" value="1"/>
</dbReference>
<dbReference type="AlphaFoldDB" id="A0A6M0K2Y1"/>
<keyword evidence="1 6" id="KW-0489">Methyltransferase</keyword>
<evidence type="ECO:0000256" key="7">
    <source>
        <dbReference type="RuleBase" id="RU000416"/>
    </source>
</evidence>